<accession>D2QY72</accession>
<evidence type="ECO:0000313" key="1">
    <source>
        <dbReference type="EMBL" id="ADB16286.1"/>
    </source>
</evidence>
<sequence precursor="true">MTQLLVKEDLAMRACILVAVALLLAATSSGCNGINLARRGGCSGCQQCGPARGGHMMGHGGANGGGLLGHGMAGHHQSRAYEGPQGPATGQVAYPYYTTRGPRDFLINNPPSIGPY</sequence>
<dbReference type="AlphaFoldDB" id="D2QY72"/>
<reference evidence="1 2" key="1">
    <citation type="journal article" date="2009" name="Stand. Genomic Sci.">
        <title>Complete genome sequence of Pirellula staleyi type strain (ATCC 27377).</title>
        <authorList>
            <person name="Clum A."/>
            <person name="Tindall B.J."/>
            <person name="Sikorski J."/>
            <person name="Ivanova N."/>
            <person name="Mavrommatis K."/>
            <person name="Lucas S."/>
            <person name="Glavina del Rio T."/>
            <person name="Nolan M."/>
            <person name="Chen F."/>
            <person name="Tice H."/>
            <person name="Pitluck S."/>
            <person name="Cheng J.F."/>
            <person name="Chertkov O."/>
            <person name="Brettin T."/>
            <person name="Han C."/>
            <person name="Detter J.C."/>
            <person name="Kuske C."/>
            <person name="Bruce D."/>
            <person name="Goodwin L."/>
            <person name="Ovchinikova G."/>
            <person name="Pati A."/>
            <person name="Mikhailova N."/>
            <person name="Chen A."/>
            <person name="Palaniappan K."/>
            <person name="Land M."/>
            <person name="Hauser L."/>
            <person name="Chang Y.J."/>
            <person name="Jeffries C.D."/>
            <person name="Chain P."/>
            <person name="Rohde M."/>
            <person name="Goker M."/>
            <person name="Bristow J."/>
            <person name="Eisen J.A."/>
            <person name="Markowitz V."/>
            <person name="Hugenholtz P."/>
            <person name="Kyrpides N.C."/>
            <person name="Klenk H.P."/>
            <person name="Lapidus A."/>
        </authorList>
    </citation>
    <scope>NUCLEOTIDE SEQUENCE [LARGE SCALE GENOMIC DNA]</scope>
    <source>
        <strain evidence="2">ATCC 27377 / DSM 6068 / ICPB 4128</strain>
    </source>
</reference>
<proteinExistence type="predicted"/>
<evidence type="ECO:0000313" key="2">
    <source>
        <dbReference type="Proteomes" id="UP000001887"/>
    </source>
</evidence>
<organism evidence="1 2">
    <name type="scientific">Pirellula staleyi (strain ATCC 27377 / DSM 6068 / ICPB 4128)</name>
    <name type="common">Pirella staleyi</name>
    <dbReference type="NCBI Taxonomy" id="530564"/>
    <lineage>
        <taxon>Bacteria</taxon>
        <taxon>Pseudomonadati</taxon>
        <taxon>Planctomycetota</taxon>
        <taxon>Planctomycetia</taxon>
        <taxon>Pirellulales</taxon>
        <taxon>Pirellulaceae</taxon>
        <taxon>Pirellula</taxon>
    </lineage>
</organism>
<dbReference type="Proteomes" id="UP000001887">
    <property type="component" value="Chromosome"/>
</dbReference>
<name>D2QY72_PIRSD</name>
<dbReference type="HOGENOM" id="CLU_2094574_0_0_0"/>
<dbReference type="PROSITE" id="PS51257">
    <property type="entry name" value="PROKAR_LIPOPROTEIN"/>
    <property type="match status" value="1"/>
</dbReference>
<protein>
    <submittedName>
        <fullName evidence="1">Uncharacterized protein</fullName>
    </submittedName>
</protein>
<gene>
    <name evidence="1" type="ordered locus">Psta_1611</name>
</gene>
<dbReference type="eggNOG" id="ENOG502ZJM6">
    <property type="taxonomic scope" value="Bacteria"/>
</dbReference>
<keyword evidence="2" id="KW-1185">Reference proteome</keyword>
<dbReference type="EMBL" id="CP001848">
    <property type="protein sequence ID" value="ADB16286.1"/>
    <property type="molecule type" value="Genomic_DNA"/>
</dbReference>
<dbReference type="KEGG" id="psl:Psta_1611"/>